<keyword evidence="2" id="KW-1185">Reference proteome</keyword>
<gene>
    <name evidence="1" type="ORF">GEV47_14635</name>
</gene>
<dbReference type="Proteomes" id="UP000451565">
    <property type="component" value="Unassembled WGS sequence"/>
</dbReference>
<accession>A0A843YW49</accession>
<evidence type="ECO:0000313" key="2">
    <source>
        <dbReference type="Proteomes" id="UP000451565"/>
    </source>
</evidence>
<reference evidence="1 2" key="1">
    <citation type="submission" date="2019-10" db="EMBL/GenBank/DDBJ databases">
        <title>Glaciimonas soli sp. nov., a psychrophilic bacterium isolated from the forest soil of a high elevation mountain in Taiwan.</title>
        <authorList>
            <person name="Wang L.-T."/>
            <person name="Shieh W.Y."/>
        </authorList>
    </citation>
    <scope>NUCLEOTIDE SEQUENCE [LARGE SCALE GENOMIC DNA]</scope>
    <source>
        <strain evidence="1 2">GS1</strain>
    </source>
</reference>
<name>A0A843YW49_9BURK</name>
<evidence type="ECO:0000313" key="1">
    <source>
        <dbReference type="EMBL" id="MQR01913.1"/>
    </source>
</evidence>
<dbReference type="RefSeq" id="WP_153235491.1">
    <property type="nucleotide sequence ID" value="NZ_WINI01000007.1"/>
</dbReference>
<comment type="caution">
    <text evidence="1">The sequence shown here is derived from an EMBL/GenBank/DDBJ whole genome shotgun (WGS) entry which is preliminary data.</text>
</comment>
<dbReference type="OrthoDB" id="8778452at2"/>
<proteinExistence type="predicted"/>
<dbReference type="AlphaFoldDB" id="A0A843YW49"/>
<sequence>MKFTYWVAEMINGDKTDAIIARTKHDCEQKVLAYAGEKLYRAPVKKSFLYEDVFDLFEMATAEDGGRGMG</sequence>
<protein>
    <submittedName>
        <fullName evidence="1">Uncharacterized protein</fullName>
    </submittedName>
</protein>
<dbReference type="EMBL" id="WINI01000007">
    <property type="protein sequence ID" value="MQR01913.1"/>
    <property type="molecule type" value="Genomic_DNA"/>
</dbReference>
<organism evidence="1 2">
    <name type="scientific">Glaciimonas soli</name>
    <dbReference type="NCBI Taxonomy" id="2590999"/>
    <lineage>
        <taxon>Bacteria</taxon>
        <taxon>Pseudomonadati</taxon>
        <taxon>Pseudomonadota</taxon>
        <taxon>Betaproteobacteria</taxon>
        <taxon>Burkholderiales</taxon>
        <taxon>Oxalobacteraceae</taxon>
        <taxon>Glaciimonas</taxon>
    </lineage>
</organism>